<dbReference type="SMART" id="SM00382">
    <property type="entry name" value="AAA"/>
    <property type="match status" value="1"/>
</dbReference>
<dbReference type="InterPro" id="IPR027417">
    <property type="entry name" value="P-loop_NTPase"/>
</dbReference>
<dbReference type="GO" id="GO:0005743">
    <property type="term" value="C:mitochondrial inner membrane"/>
    <property type="evidence" value="ECO:0007669"/>
    <property type="project" value="TreeGrafter"/>
</dbReference>
<dbReference type="PROSITE" id="PS50893">
    <property type="entry name" value="ABC_TRANSPORTER_2"/>
    <property type="match status" value="1"/>
</dbReference>
<comment type="subcellular location">
    <subcellularLocation>
        <location evidence="1">Membrane</location>
        <topology evidence="1">Multi-pass membrane protein</topology>
    </subcellularLocation>
</comment>
<dbReference type="PANTHER" id="PTHR43394:SF1">
    <property type="entry name" value="ATP-BINDING CASSETTE SUB-FAMILY B MEMBER 10, MITOCHONDRIAL"/>
    <property type="match status" value="1"/>
</dbReference>
<dbReference type="GO" id="GO:0015421">
    <property type="term" value="F:ABC-type oligopeptide transporter activity"/>
    <property type="evidence" value="ECO:0007669"/>
    <property type="project" value="TreeGrafter"/>
</dbReference>
<dbReference type="Gene3D" id="1.20.1560.10">
    <property type="entry name" value="ABC transporter type 1, transmembrane domain"/>
    <property type="match status" value="1"/>
</dbReference>
<dbReference type="InterPro" id="IPR017871">
    <property type="entry name" value="ABC_transporter-like_CS"/>
</dbReference>
<sequence>MVSYLHLYRFATNYELGAVVIAVSSAVIHGVAFPLFAYVFGDALNDLGEGGDDVVASVSKRCLYMVYIGIGSWALSWSWHSIFTATASFQATRLKIRYFEAVLCQDIAWFDAISPAELPTRMTEDVAKVQRALGFRVGLFIMNASMGVAGLTVGFLRGWQVCLVMLAAMPIIIISTSILGIVLSRASKISQSSYAKAGAYAEEALSSIRTVTAFGGQQREIERYSSALEDARKGGTRSGLYTGISLGLIMGSTYATYALTIWYGGTLVRNGTINTFTGLPYTGGDILSVFFSVLMGISVLVPSFKYLLLLFSATFGVGQAMPPIQTFQIGKASASEIYRVIDEEKPLIESPITPTTSNSSNSATLVASSSSSKLSTTTGVFSTLAFHDVCFTYPTRPEVQVLTNVSFHITTGMKVAFVGESGSGKSTVMALLERFYDPVSGRVEINGIDYREYGVGGEPIAIRSFFGYVGQEPVLFATSIRNNLTYGLGYTPSENQIKEACQRANVHTFISSLPNGYDTYCGTSSGGGGQISGGQKQRVAIARALLRNPQILLLDEATSALDNESEKMVQSTIDNLQRTTRLTTISIAHRLSTVRNSDIIFVMQSGVLVEAGKHVDLISRRPHGVYYALVSAQEAAHVVNTADIMPSGRPRLILLDEATSALDSASEAIVQKAIDNLTLSSSRGDKPTTVVIAHRLSTIRKADIIIVISEGRVVESGTHDELISRKGVYYDLYEKGQQ</sequence>
<evidence type="ECO:0000256" key="6">
    <source>
        <dbReference type="ARBA" id="ARBA00022840"/>
    </source>
</evidence>
<dbReference type="CDD" id="cd18577">
    <property type="entry name" value="ABC_6TM_Pgp_ABCB1_D1_like"/>
    <property type="match status" value="1"/>
</dbReference>
<keyword evidence="5" id="KW-0547">Nucleotide-binding</keyword>
<evidence type="ECO:0000256" key="1">
    <source>
        <dbReference type="ARBA" id="ARBA00004141"/>
    </source>
</evidence>
<keyword evidence="4" id="KW-0677">Repeat</keyword>
<evidence type="ECO:0000313" key="15">
    <source>
        <dbReference type="Proteomes" id="UP000007800"/>
    </source>
</evidence>
<evidence type="ECO:0000259" key="13">
    <source>
        <dbReference type="PROSITE" id="PS50929"/>
    </source>
</evidence>
<dbReference type="InParanoid" id="C5LZF4"/>
<evidence type="ECO:0000256" key="9">
    <source>
        <dbReference type="ARBA" id="ARBA00023136"/>
    </source>
</evidence>
<dbReference type="InterPro" id="IPR011527">
    <property type="entry name" value="ABC1_TM_dom"/>
</dbReference>
<dbReference type="EMBL" id="GG686856">
    <property type="protein sequence ID" value="EEQ97948.1"/>
    <property type="molecule type" value="Genomic_DNA"/>
</dbReference>
<keyword evidence="2" id="KW-0813">Transport</keyword>
<reference evidence="14 15" key="1">
    <citation type="submission" date="2008-07" db="EMBL/GenBank/DDBJ databases">
        <authorList>
            <person name="El-Sayed N."/>
            <person name="Caler E."/>
            <person name="Inman J."/>
            <person name="Amedeo P."/>
            <person name="Hass B."/>
            <person name="Wortman J."/>
        </authorList>
    </citation>
    <scope>NUCLEOTIDE SEQUENCE [LARGE SCALE GENOMIC DNA]</scope>
    <source>
        <strain evidence="15">ATCC 50983 / TXsc</strain>
    </source>
</reference>
<evidence type="ECO:0000256" key="11">
    <source>
        <dbReference type="SAM" id="Phobius"/>
    </source>
</evidence>
<dbReference type="GO" id="GO:0016887">
    <property type="term" value="F:ATP hydrolysis activity"/>
    <property type="evidence" value="ECO:0007669"/>
    <property type="project" value="InterPro"/>
</dbReference>
<evidence type="ECO:0000256" key="10">
    <source>
        <dbReference type="ARBA" id="ARBA00023180"/>
    </source>
</evidence>
<keyword evidence="6" id="KW-0067">ATP-binding</keyword>
<dbReference type="PANTHER" id="PTHR43394">
    <property type="entry name" value="ATP-DEPENDENT PERMEASE MDL1, MITOCHONDRIAL"/>
    <property type="match status" value="1"/>
</dbReference>
<evidence type="ECO:0000313" key="14">
    <source>
        <dbReference type="EMBL" id="EEQ97948.1"/>
    </source>
</evidence>
<keyword evidence="10" id="KW-0325">Glycoprotein</keyword>
<keyword evidence="15" id="KW-1185">Reference proteome</keyword>
<keyword evidence="9 11" id="KW-0472">Membrane</keyword>
<evidence type="ECO:0000256" key="5">
    <source>
        <dbReference type="ARBA" id="ARBA00022741"/>
    </source>
</evidence>
<keyword evidence="3 11" id="KW-0812">Transmembrane</keyword>
<dbReference type="PROSITE" id="PS00211">
    <property type="entry name" value="ABC_TRANSPORTER_1"/>
    <property type="match status" value="1"/>
</dbReference>
<dbReference type="InterPro" id="IPR003439">
    <property type="entry name" value="ABC_transporter-like_ATP-bd"/>
</dbReference>
<dbReference type="InterPro" id="IPR036640">
    <property type="entry name" value="ABC1_TM_sf"/>
</dbReference>
<dbReference type="SUPFAM" id="SSF52540">
    <property type="entry name" value="P-loop containing nucleoside triphosphate hydrolases"/>
    <property type="match status" value="2"/>
</dbReference>
<dbReference type="InterPro" id="IPR039421">
    <property type="entry name" value="Type_1_exporter"/>
</dbReference>
<accession>C5LZF4</accession>
<evidence type="ECO:0000256" key="8">
    <source>
        <dbReference type="ARBA" id="ARBA00022989"/>
    </source>
</evidence>
<dbReference type="InterPro" id="IPR003593">
    <property type="entry name" value="AAA+_ATPase"/>
</dbReference>
<dbReference type="GeneID" id="9037762"/>
<dbReference type="Pfam" id="PF00005">
    <property type="entry name" value="ABC_tran"/>
    <property type="match status" value="1"/>
</dbReference>
<dbReference type="GO" id="GO:0005524">
    <property type="term" value="F:ATP binding"/>
    <property type="evidence" value="ECO:0007669"/>
    <property type="project" value="UniProtKB-KW"/>
</dbReference>
<feature type="transmembrane region" description="Helical" evidence="11">
    <location>
        <begin position="137"/>
        <end position="157"/>
    </location>
</feature>
<evidence type="ECO:0000256" key="2">
    <source>
        <dbReference type="ARBA" id="ARBA00022448"/>
    </source>
</evidence>
<keyword evidence="7" id="KW-1278">Translocase</keyword>
<dbReference type="GO" id="GO:0090374">
    <property type="term" value="P:oligopeptide export from mitochondrion"/>
    <property type="evidence" value="ECO:0007669"/>
    <property type="project" value="TreeGrafter"/>
</dbReference>
<dbReference type="AlphaFoldDB" id="C5LZF4"/>
<feature type="transmembrane region" description="Helical" evidence="11">
    <location>
        <begin position="16"/>
        <end position="40"/>
    </location>
</feature>
<feature type="domain" description="ABC transporter" evidence="12">
    <location>
        <begin position="384"/>
        <end position="630"/>
    </location>
</feature>
<dbReference type="PROSITE" id="PS50929">
    <property type="entry name" value="ABC_TM1F"/>
    <property type="match status" value="1"/>
</dbReference>
<feature type="transmembrane region" description="Helical" evidence="11">
    <location>
        <begin position="163"/>
        <end position="183"/>
    </location>
</feature>
<protein>
    <submittedName>
        <fullName evidence="14">Multidrug resistance protein, putative</fullName>
    </submittedName>
</protein>
<dbReference type="RefSeq" id="XP_002765231.1">
    <property type="nucleotide sequence ID" value="XM_002765185.1"/>
</dbReference>
<dbReference type="Pfam" id="PF00664">
    <property type="entry name" value="ABC_membrane"/>
    <property type="match status" value="1"/>
</dbReference>
<feature type="transmembrane region" description="Helical" evidence="11">
    <location>
        <begin position="286"/>
        <end position="311"/>
    </location>
</feature>
<proteinExistence type="predicted"/>
<evidence type="ECO:0000259" key="12">
    <source>
        <dbReference type="PROSITE" id="PS50893"/>
    </source>
</evidence>
<evidence type="ECO:0000256" key="7">
    <source>
        <dbReference type="ARBA" id="ARBA00022967"/>
    </source>
</evidence>
<feature type="transmembrane region" description="Helical" evidence="11">
    <location>
        <begin position="240"/>
        <end position="263"/>
    </location>
</feature>
<keyword evidence="8 11" id="KW-1133">Transmembrane helix</keyword>
<dbReference type="SUPFAM" id="SSF90123">
    <property type="entry name" value="ABC transporter transmembrane region"/>
    <property type="match status" value="1"/>
</dbReference>
<dbReference type="Proteomes" id="UP000007800">
    <property type="component" value="Unassembled WGS sequence"/>
</dbReference>
<evidence type="ECO:0000256" key="3">
    <source>
        <dbReference type="ARBA" id="ARBA00022692"/>
    </source>
</evidence>
<dbReference type="OMA" id="MFHREET"/>
<dbReference type="Gene3D" id="3.40.50.300">
    <property type="entry name" value="P-loop containing nucleotide triphosphate hydrolases"/>
    <property type="match status" value="2"/>
</dbReference>
<feature type="transmembrane region" description="Helical" evidence="11">
    <location>
        <begin position="64"/>
        <end position="89"/>
    </location>
</feature>
<feature type="domain" description="ABC transmembrane type-1" evidence="13">
    <location>
        <begin position="20"/>
        <end position="298"/>
    </location>
</feature>
<dbReference type="FunFam" id="3.40.50.300:FF:000479">
    <property type="entry name" value="Multidrug resistance protein 1A"/>
    <property type="match status" value="1"/>
</dbReference>
<name>C5LZF4_PERM5</name>
<evidence type="ECO:0000256" key="4">
    <source>
        <dbReference type="ARBA" id="ARBA00022737"/>
    </source>
</evidence>
<gene>
    <name evidence="14" type="ORF">Pmar_PMAR025575</name>
</gene>
<organism evidence="15">
    <name type="scientific">Perkinsus marinus (strain ATCC 50983 / TXsc)</name>
    <dbReference type="NCBI Taxonomy" id="423536"/>
    <lineage>
        <taxon>Eukaryota</taxon>
        <taxon>Sar</taxon>
        <taxon>Alveolata</taxon>
        <taxon>Perkinsozoa</taxon>
        <taxon>Perkinsea</taxon>
        <taxon>Perkinsida</taxon>
        <taxon>Perkinsidae</taxon>
        <taxon>Perkinsus</taxon>
    </lineage>
</organism>
<dbReference type="OrthoDB" id="6500128at2759"/>